<reference evidence="7" key="1">
    <citation type="journal article" date="2013" name="Genetics">
        <title>The draft genome and transcriptome of Panagrellus redivivus are shaped by the harsh demands of a free-living lifestyle.</title>
        <authorList>
            <person name="Srinivasan J."/>
            <person name="Dillman A.R."/>
            <person name="Macchietto M.G."/>
            <person name="Heikkinen L."/>
            <person name="Lakso M."/>
            <person name="Fracchia K.M."/>
            <person name="Antoshechkin I."/>
            <person name="Mortazavi A."/>
            <person name="Wong G."/>
            <person name="Sternberg P.W."/>
        </authorList>
    </citation>
    <scope>NUCLEOTIDE SEQUENCE [LARGE SCALE GENOMIC DNA]</scope>
    <source>
        <strain evidence="7">MT8872</strain>
    </source>
</reference>
<comment type="caution">
    <text evidence="6">Lacks conserved residue(s) required for the propagation of feature annotation.</text>
</comment>
<comment type="subcellular location">
    <subcellularLocation>
        <location evidence="1">Membrane</location>
        <topology evidence="1">Multi-pass membrane protein</topology>
    </subcellularLocation>
</comment>
<evidence type="ECO:0000313" key="7">
    <source>
        <dbReference type="Proteomes" id="UP000492821"/>
    </source>
</evidence>
<feature type="transmembrane region" description="Helical" evidence="6">
    <location>
        <begin position="84"/>
        <end position="109"/>
    </location>
</feature>
<dbReference type="GO" id="GO:0004888">
    <property type="term" value="F:transmembrane signaling receptor activity"/>
    <property type="evidence" value="ECO:0007669"/>
    <property type="project" value="InterPro"/>
</dbReference>
<evidence type="ECO:0000256" key="1">
    <source>
        <dbReference type="ARBA" id="ARBA00004141"/>
    </source>
</evidence>
<organism evidence="7 8">
    <name type="scientific">Panagrellus redivivus</name>
    <name type="common">Microworm</name>
    <dbReference type="NCBI Taxonomy" id="6233"/>
    <lineage>
        <taxon>Eukaryota</taxon>
        <taxon>Metazoa</taxon>
        <taxon>Ecdysozoa</taxon>
        <taxon>Nematoda</taxon>
        <taxon>Chromadorea</taxon>
        <taxon>Rhabditida</taxon>
        <taxon>Tylenchina</taxon>
        <taxon>Panagrolaimomorpha</taxon>
        <taxon>Panagrolaimoidea</taxon>
        <taxon>Panagrolaimidae</taxon>
        <taxon>Panagrellus</taxon>
    </lineage>
</organism>
<evidence type="ECO:0000256" key="6">
    <source>
        <dbReference type="RuleBase" id="RU280813"/>
    </source>
</evidence>
<sequence length="151" mass="17737">MFICEAVISFNRASAIIFGIRHTQIWKHLMKFVYGIITVVSFGLTWNLWLFNVTIDYFDPAHPELGIDWREREPNRISWMNPGVTISILCLLTTAISFSWNMYTLVKVIKSHYFQKPKNVKVNRIMIQKFLFPFYTSLVQLGMIAYFVSNS</sequence>
<keyword evidence="7" id="KW-1185">Reference proteome</keyword>
<comment type="similarity">
    <text evidence="2 6">Belongs to the nematode receptor-like protein srg family.</text>
</comment>
<keyword evidence="3 6" id="KW-0812">Transmembrane</keyword>
<evidence type="ECO:0000256" key="4">
    <source>
        <dbReference type="ARBA" id="ARBA00022989"/>
    </source>
</evidence>
<dbReference type="GO" id="GO:0016020">
    <property type="term" value="C:membrane"/>
    <property type="evidence" value="ECO:0007669"/>
    <property type="project" value="UniProtKB-SubCell"/>
</dbReference>
<protein>
    <recommendedName>
        <fullName evidence="6">Serpentine receptor class gamma</fullName>
    </recommendedName>
</protein>
<name>A0A7E4UNS0_PANRE</name>
<keyword evidence="4 6" id="KW-1133">Transmembrane helix</keyword>
<dbReference type="WBParaSite" id="Pan_g10954.t1">
    <property type="protein sequence ID" value="Pan_g10954.t1"/>
    <property type="gene ID" value="Pan_g10954"/>
</dbReference>
<reference evidence="8" key="2">
    <citation type="submission" date="2020-10" db="UniProtKB">
        <authorList>
            <consortium name="WormBaseParasite"/>
        </authorList>
    </citation>
    <scope>IDENTIFICATION</scope>
</reference>
<dbReference type="GO" id="GO:0007606">
    <property type="term" value="P:sensory perception of chemical stimulus"/>
    <property type="evidence" value="ECO:0007669"/>
    <property type="project" value="UniProtKB-UniRule"/>
</dbReference>
<dbReference type="Proteomes" id="UP000492821">
    <property type="component" value="Unassembled WGS sequence"/>
</dbReference>
<evidence type="ECO:0000256" key="5">
    <source>
        <dbReference type="ARBA" id="ARBA00023136"/>
    </source>
</evidence>
<keyword evidence="5 6" id="KW-0472">Membrane</keyword>
<feature type="transmembrane region" description="Helical" evidence="6">
    <location>
        <begin position="130"/>
        <end position="148"/>
    </location>
</feature>
<dbReference type="Pfam" id="PF02118">
    <property type="entry name" value="Srg"/>
    <property type="match status" value="1"/>
</dbReference>
<evidence type="ECO:0000256" key="3">
    <source>
        <dbReference type="ARBA" id="ARBA00022692"/>
    </source>
</evidence>
<dbReference type="AlphaFoldDB" id="A0A7E4UNS0"/>
<proteinExistence type="inferred from homology"/>
<feature type="transmembrane region" description="Helical" evidence="6">
    <location>
        <begin position="32"/>
        <end position="51"/>
    </location>
</feature>
<evidence type="ECO:0000313" key="8">
    <source>
        <dbReference type="WBParaSite" id="Pan_g10954.t1"/>
    </source>
</evidence>
<evidence type="ECO:0000256" key="2">
    <source>
        <dbReference type="ARBA" id="ARBA00005692"/>
    </source>
</evidence>
<accession>A0A7E4UNS0</accession>
<dbReference type="InterPro" id="IPR000609">
    <property type="entry name" value="7TM_GPCR_serpentine_rcpt_Srg"/>
</dbReference>